<dbReference type="AlphaFoldDB" id="A0ABD3QAC5"/>
<name>A0ABD3QAC5_9STRA</name>
<dbReference type="GO" id="GO:0003755">
    <property type="term" value="F:peptidyl-prolyl cis-trans isomerase activity"/>
    <property type="evidence" value="ECO:0007669"/>
    <property type="project" value="UniProtKB-KW"/>
</dbReference>
<evidence type="ECO:0000256" key="4">
    <source>
        <dbReference type="ARBA" id="ARBA00023235"/>
    </source>
</evidence>
<accession>A0ABD3QAC5</accession>
<keyword evidence="9" id="KW-1185">Reference proteome</keyword>
<dbReference type="SUPFAM" id="SSF54534">
    <property type="entry name" value="FKBP-like"/>
    <property type="match status" value="1"/>
</dbReference>
<dbReference type="InterPro" id="IPR046357">
    <property type="entry name" value="PPIase_dom_sf"/>
</dbReference>
<reference evidence="8 9" key="1">
    <citation type="journal article" date="2020" name="G3 (Bethesda)">
        <title>Improved Reference Genome for Cyclotella cryptica CCMP332, a Model for Cell Wall Morphogenesis, Salinity Adaptation, and Lipid Production in Diatoms (Bacillariophyta).</title>
        <authorList>
            <person name="Roberts W.R."/>
            <person name="Downey K.M."/>
            <person name="Ruck E.C."/>
            <person name="Traller J.C."/>
            <person name="Alverson A.J."/>
        </authorList>
    </citation>
    <scope>NUCLEOTIDE SEQUENCE [LARGE SCALE GENOMIC DNA]</scope>
    <source>
        <strain evidence="8 9">CCMP332</strain>
    </source>
</reference>
<evidence type="ECO:0000256" key="6">
    <source>
        <dbReference type="SAM" id="SignalP"/>
    </source>
</evidence>
<dbReference type="InterPro" id="IPR001179">
    <property type="entry name" value="PPIase_FKBP_dom"/>
</dbReference>
<dbReference type="Gene3D" id="3.10.50.40">
    <property type="match status" value="1"/>
</dbReference>
<evidence type="ECO:0000256" key="2">
    <source>
        <dbReference type="ARBA" id="ARBA00013194"/>
    </source>
</evidence>
<dbReference type="PANTHER" id="PTHR43811:SF19">
    <property type="entry name" value="39 KDA FK506-BINDING NUCLEAR PROTEIN"/>
    <property type="match status" value="1"/>
</dbReference>
<evidence type="ECO:0000256" key="3">
    <source>
        <dbReference type="ARBA" id="ARBA00023110"/>
    </source>
</evidence>
<comment type="catalytic activity">
    <reaction evidence="1 5">
        <text>[protein]-peptidylproline (omega=180) = [protein]-peptidylproline (omega=0)</text>
        <dbReference type="Rhea" id="RHEA:16237"/>
        <dbReference type="Rhea" id="RHEA-COMP:10747"/>
        <dbReference type="Rhea" id="RHEA-COMP:10748"/>
        <dbReference type="ChEBI" id="CHEBI:83833"/>
        <dbReference type="ChEBI" id="CHEBI:83834"/>
        <dbReference type="EC" id="5.2.1.8"/>
    </reaction>
</comment>
<evidence type="ECO:0000313" key="8">
    <source>
        <dbReference type="EMBL" id="KAL3796859.1"/>
    </source>
</evidence>
<dbReference type="EC" id="5.2.1.8" evidence="2 5"/>
<dbReference type="Pfam" id="PF00254">
    <property type="entry name" value="FKBP_C"/>
    <property type="match status" value="1"/>
</dbReference>
<evidence type="ECO:0000256" key="5">
    <source>
        <dbReference type="PROSITE-ProRule" id="PRU00277"/>
    </source>
</evidence>
<dbReference type="PROSITE" id="PS50059">
    <property type="entry name" value="FKBP_PPIASE"/>
    <property type="match status" value="1"/>
</dbReference>
<keyword evidence="4 5" id="KW-0413">Isomerase</keyword>
<feature type="chain" id="PRO_5044875510" description="peptidylprolyl isomerase" evidence="6">
    <location>
        <begin position="21"/>
        <end position="288"/>
    </location>
</feature>
<sequence length="288" mass="31223">MLLCLSFLLIWAPLAPIANGFAGSHSALPSARMTPRLNDDNIHSESTSTACEKSLLSNVNRRQAFQKTAAFIATTAISTLVHPNPATADIEGVVSIPQSSAPPESSASNVNGNSVTVFKTKSGLQYIDIVEGTGISPRYGNFVSISYKAYIKFPDIQGKPSKLDEFDSDGAYLIKHGNGRTVPGLDEGLHTMKVGGKRRIIIPPKLGYVTSGLGPIPPGPYGRWKLNRLLDRMIEVKGGNVIFDVEMRSVIEDEADQGYYEDESLSPEDFNTLRQNLERSQQAARGNA</sequence>
<organism evidence="8 9">
    <name type="scientific">Cyclotella cryptica</name>
    <dbReference type="NCBI Taxonomy" id="29204"/>
    <lineage>
        <taxon>Eukaryota</taxon>
        <taxon>Sar</taxon>
        <taxon>Stramenopiles</taxon>
        <taxon>Ochrophyta</taxon>
        <taxon>Bacillariophyta</taxon>
        <taxon>Coscinodiscophyceae</taxon>
        <taxon>Thalassiosirophycidae</taxon>
        <taxon>Stephanodiscales</taxon>
        <taxon>Stephanodiscaceae</taxon>
        <taxon>Cyclotella</taxon>
    </lineage>
</organism>
<dbReference type="EMBL" id="JABMIG020000059">
    <property type="protein sequence ID" value="KAL3796859.1"/>
    <property type="molecule type" value="Genomic_DNA"/>
</dbReference>
<dbReference type="Proteomes" id="UP001516023">
    <property type="component" value="Unassembled WGS sequence"/>
</dbReference>
<evidence type="ECO:0000313" key="9">
    <source>
        <dbReference type="Proteomes" id="UP001516023"/>
    </source>
</evidence>
<keyword evidence="6" id="KW-0732">Signal</keyword>
<protein>
    <recommendedName>
        <fullName evidence="2 5">peptidylprolyl isomerase</fullName>
        <ecNumber evidence="2 5">5.2.1.8</ecNumber>
    </recommendedName>
</protein>
<gene>
    <name evidence="8" type="ORF">HJC23_008812</name>
</gene>
<evidence type="ECO:0000256" key="1">
    <source>
        <dbReference type="ARBA" id="ARBA00000971"/>
    </source>
</evidence>
<evidence type="ECO:0000259" key="7">
    <source>
        <dbReference type="PROSITE" id="PS50059"/>
    </source>
</evidence>
<keyword evidence="3 5" id="KW-0697">Rotamase</keyword>
<feature type="signal peptide" evidence="6">
    <location>
        <begin position="1"/>
        <end position="20"/>
    </location>
</feature>
<comment type="caution">
    <text evidence="8">The sequence shown here is derived from an EMBL/GenBank/DDBJ whole genome shotgun (WGS) entry which is preliminary data.</text>
</comment>
<feature type="domain" description="PPIase FKBP-type" evidence="7">
    <location>
        <begin position="140"/>
        <end position="218"/>
    </location>
</feature>
<proteinExistence type="predicted"/>
<dbReference type="PANTHER" id="PTHR43811">
    <property type="entry name" value="FKBP-TYPE PEPTIDYL-PROLYL CIS-TRANS ISOMERASE FKPA"/>
    <property type="match status" value="1"/>
</dbReference>